<dbReference type="AlphaFoldDB" id="A0A6M0S822"/>
<protein>
    <submittedName>
        <fullName evidence="1">Uncharacterized protein</fullName>
    </submittedName>
</protein>
<name>A0A6M0S822_9CYAN</name>
<comment type="caution">
    <text evidence="1">The sequence shown here is derived from an EMBL/GenBank/DDBJ whole genome shotgun (WGS) entry which is preliminary data.</text>
</comment>
<dbReference type="RefSeq" id="WP_163665052.1">
    <property type="nucleotide sequence ID" value="NZ_QZCE01000002.1"/>
</dbReference>
<proteinExistence type="predicted"/>
<evidence type="ECO:0000313" key="1">
    <source>
        <dbReference type="EMBL" id="NEZ64627.1"/>
    </source>
</evidence>
<dbReference type="Proteomes" id="UP000473574">
    <property type="component" value="Unassembled WGS sequence"/>
</dbReference>
<organism evidence="1 2">
    <name type="scientific">Adonisia turfae CCMR0082</name>
    <dbReference type="NCBI Taxonomy" id="2304604"/>
    <lineage>
        <taxon>Bacteria</taxon>
        <taxon>Bacillati</taxon>
        <taxon>Cyanobacteriota</taxon>
        <taxon>Adonisia</taxon>
        <taxon>Adonisia turfae</taxon>
    </lineage>
</organism>
<accession>A0A6M0S822</accession>
<dbReference type="EMBL" id="QZCE01000002">
    <property type="protein sequence ID" value="NEZ64627.1"/>
    <property type="molecule type" value="Genomic_DNA"/>
</dbReference>
<reference evidence="1 2" key="1">
    <citation type="journal article" date="2020" name="Microb. Ecol.">
        <title>Ecogenomics of the Marine Benthic Filamentous Cyanobacterium Adonisia.</title>
        <authorList>
            <person name="Walter J.M."/>
            <person name="Coutinho F.H."/>
            <person name="Leomil L."/>
            <person name="Hargreaves P.I."/>
            <person name="Campeao M.E."/>
            <person name="Vieira V.V."/>
            <person name="Silva B.S."/>
            <person name="Fistarol G.O."/>
            <person name="Salomon P.S."/>
            <person name="Sawabe T."/>
            <person name="Mino S."/>
            <person name="Hosokawa M."/>
            <person name="Miyashita H."/>
            <person name="Maruyama F."/>
            <person name="van Verk M.C."/>
            <person name="Dutilh B.E."/>
            <person name="Thompson C.C."/>
            <person name="Thompson F.L."/>
        </authorList>
    </citation>
    <scope>NUCLEOTIDE SEQUENCE [LARGE SCALE GENOMIC DNA]</scope>
    <source>
        <strain evidence="1 2">CCMR0082</strain>
    </source>
</reference>
<evidence type="ECO:0000313" key="2">
    <source>
        <dbReference type="Proteomes" id="UP000473574"/>
    </source>
</evidence>
<gene>
    <name evidence="1" type="ORF">D0962_17840</name>
</gene>
<sequence length="257" mass="29755">MKEQANRFPDSPRWAYGLDGYNYSREPLIREIKTGSEVVGIVTRNAYDCEILNTPLMLIADVDLGDPRLNDGCFVQTEREALLALRDAVSNPMQWLPKYQQSYEVAYQGKSPLEPSFWDSSNRWIDQHRLGLGFRVYRTAGGLRYICTTHLWEAGRNSENDFLRYVYSDYRYRRLCKAQQTFRARLTPKPWRIRQECIEHPDRVEWRNKPGEGIARTAEYVKTVGSNVVLPELSGLLGTHDSTTLALIDHDVKTYLA</sequence>